<comment type="caution">
    <text evidence="2">The sequence shown here is derived from an EMBL/GenBank/DDBJ whole genome shotgun (WGS) entry which is preliminary data.</text>
</comment>
<proteinExistence type="predicted"/>
<sequence length="129" mass="14331">MIRSKQRPRRRLRRRRHLAAAGTMYATLRQLIPLWAGLALSRAETMAPSIAPSAAPSVAPSTAPVGFIADIAVDPMKFNYNVVFTADVPPLLQVRHEYRCWRLLAYCGTGLFTCYIAVAALVMFAVKLQ</sequence>
<accession>A0A835Z253</accession>
<feature type="transmembrane region" description="Helical" evidence="1">
    <location>
        <begin position="103"/>
        <end position="126"/>
    </location>
</feature>
<evidence type="ECO:0000256" key="1">
    <source>
        <dbReference type="SAM" id="Phobius"/>
    </source>
</evidence>
<gene>
    <name evidence="2" type="ORF">JKP88DRAFT_268195</name>
</gene>
<dbReference type="EMBL" id="JAFCMP010000119">
    <property type="protein sequence ID" value="KAG5185856.1"/>
    <property type="molecule type" value="Genomic_DNA"/>
</dbReference>
<dbReference type="Proteomes" id="UP000664859">
    <property type="component" value="Unassembled WGS sequence"/>
</dbReference>
<feature type="non-terminal residue" evidence="2">
    <location>
        <position position="129"/>
    </location>
</feature>
<protein>
    <submittedName>
        <fullName evidence="2">Uncharacterized protein</fullName>
    </submittedName>
</protein>
<evidence type="ECO:0000313" key="2">
    <source>
        <dbReference type="EMBL" id="KAG5185856.1"/>
    </source>
</evidence>
<keyword evidence="3" id="KW-1185">Reference proteome</keyword>
<keyword evidence="1" id="KW-0812">Transmembrane</keyword>
<organism evidence="2 3">
    <name type="scientific">Tribonema minus</name>
    <dbReference type="NCBI Taxonomy" id="303371"/>
    <lineage>
        <taxon>Eukaryota</taxon>
        <taxon>Sar</taxon>
        <taxon>Stramenopiles</taxon>
        <taxon>Ochrophyta</taxon>
        <taxon>PX clade</taxon>
        <taxon>Xanthophyceae</taxon>
        <taxon>Tribonematales</taxon>
        <taxon>Tribonemataceae</taxon>
        <taxon>Tribonema</taxon>
    </lineage>
</organism>
<evidence type="ECO:0000313" key="3">
    <source>
        <dbReference type="Proteomes" id="UP000664859"/>
    </source>
</evidence>
<keyword evidence="1" id="KW-1133">Transmembrane helix</keyword>
<keyword evidence="1" id="KW-0472">Membrane</keyword>
<dbReference type="AlphaFoldDB" id="A0A835Z253"/>
<name>A0A835Z253_9STRA</name>
<reference evidence="2" key="1">
    <citation type="submission" date="2021-02" db="EMBL/GenBank/DDBJ databases">
        <title>First Annotated Genome of the Yellow-green Alga Tribonema minus.</title>
        <authorList>
            <person name="Mahan K.M."/>
        </authorList>
    </citation>
    <scope>NUCLEOTIDE SEQUENCE</scope>
    <source>
        <strain evidence="2">UTEX B ZZ1240</strain>
    </source>
</reference>